<organism evidence="2 3">
    <name type="scientific">Pseudolysobacter antarcticus</name>
    <dbReference type="NCBI Taxonomy" id="2511995"/>
    <lineage>
        <taxon>Bacteria</taxon>
        <taxon>Pseudomonadati</taxon>
        <taxon>Pseudomonadota</taxon>
        <taxon>Gammaproteobacteria</taxon>
        <taxon>Lysobacterales</taxon>
        <taxon>Rhodanobacteraceae</taxon>
        <taxon>Pseudolysobacter</taxon>
    </lineage>
</organism>
<feature type="transmembrane region" description="Helical" evidence="1">
    <location>
        <begin position="63"/>
        <end position="86"/>
    </location>
</feature>
<name>A0A411HP94_9GAMM</name>
<accession>A0A411HP94</accession>
<dbReference type="OrthoDB" id="1034332at2"/>
<dbReference type="AlphaFoldDB" id="A0A411HP94"/>
<gene>
    <name evidence="2" type="ORF">ELE36_18740</name>
</gene>
<keyword evidence="1" id="KW-1133">Transmembrane helix</keyword>
<dbReference type="InterPro" id="IPR043130">
    <property type="entry name" value="CDP-OH_PTrfase_TM_dom"/>
</dbReference>
<feature type="transmembrane region" description="Helical" evidence="1">
    <location>
        <begin position="120"/>
        <end position="143"/>
    </location>
</feature>
<reference evidence="2 3" key="1">
    <citation type="submission" date="2019-01" db="EMBL/GenBank/DDBJ databases">
        <title>Pseudolysobacter antarctica gen. nov., sp. nov., isolated from Fildes Peninsula, Antarctica.</title>
        <authorList>
            <person name="Wei Z."/>
            <person name="Peng F."/>
        </authorList>
    </citation>
    <scope>NUCLEOTIDE SEQUENCE [LARGE SCALE GENOMIC DNA]</scope>
    <source>
        <strain evidence="2 3">AQ6-296</strain>
    </source>
</reference>
<feature type="transmembrane region" description="Helical" evidence="1">
    <location>
        <begin position="164"/>
        <end position="181"/>
    </location>
</feature>
<keyword evidence="1" id="KW-0812">Transmembrane</keyword>
<dbReference type="Proteomes" id="UP000291562">
    <property type="component" value="Chromosome"/>
</dbReference>
<dbReference type="GO" id="GO:0016780">
    <property type="term" value="F:phosphotransferase activity, for other substituted phosphate groups"/>
    <property type="evidence" value="ECO:0007669"/>
    <property type="project" value="InterPro"/>
</dbReference>
<feature type="transmembrane region" description="Helical" evidence="1">
    <location>
        <begin position="187"/>
        <end position="209"/>
    </location>
</feature>
<keyword evidence="1" id="KW-0472">Membrane</keyword>
<keyword evidence="2" id="KW-0808">Transferase</keyword>
<dbReference type="GO" id="GO:0016020">
    <property type="term" value="C:membrane"/>
    <property type="evidence" value="ECO:0007669"/>
    <property type="project" value="InterPro"/>
</dbReference>
<keyword evidence="3" id="KW-1185">Reference proteome</keyword>
<dbReference type="Gene3D" id="1.20.120.1760">
    <property type="match status" value="1"/>
</dbReference>
<dbReference type="KEGG" id="xbc:ELE36_18740"/>
<dbReference type="GO" id="GO:0008654">
    <property type="term" value="P:phospholipid biosynthetic process"/>
    <property type="evidence" value="ECO:0007669"/>
    <property type="project" value="InterPro"/>
</dbReference>
<feature type="transmembrane region" description="Helical" evidence="1">
    <location>
        <begin position="33"/>
        <end position="51"/>
    </location>
</feature>
<dbReference type="EMBL" id="CP035704">
    <property type="protein sequence ID" value="QBB72240.1"/>
    <property type="molecule type" value="Genomic_DNA"/>
</dbReference>
<evidence type="ECO:0000313" key="3">
    <source>
        <dbReference type="Proteomes" id="UP000291562"/>
    </source>
</evidence>
<protein>
    <submittedName>
        <fullName evidence="2">CDP-alcohol phosphatidyltransferase family protein</fullName>
    </submittedName>
</protein>
<evidence type="ECO:0000256" key="1">
    <source>
        <dbReference type="SAM" id="Phobius"/>
    </source>
</evidence>
<proteinExistence type="predicted"/>
<sequence>MHAVDRRPIASRDTRWAHTSARWLQAQGASPNGISIASIFCSLLAAMCLFCGMHAAIWQGRMLLLIAALLIVARLICNLLDGLVAVEGGMQSPGGAVYNDLPDRISDAVTLLGVGYSISAWSWAVDLGWAAALFAVMTAYVRVLGGACGLPQRFSGPFAKQQRMLVIIVAAVLCADLPVPWQQWTMLAALLLVTFGSALTVVLRTRAILRDLAAQ</sequence>
<evidence type="ECO:0000313" key="2">
    <source>
        <dbReference type="EMBL" id="QBB72240.1"/>
    </source>
</evidence>